<evidence type="ECO:0000256" key="1">
    <source>
        <dbReference type="ARBA" id="ARBA00004651"/>
    </source>
</evidence>
<evidence type="ECO:0000313" key="10">
    <source>
        <dbReference type="EMBL" id="MBB4658526.1"/>
    </source>
</evidence>
<feature type="transmembrane region" description="Helical" evidence="8">
    <location>
        <begin position="167"/>
        <end position="190"/>
    </location>
</feature>
<feature type="transmembrane region" description="Helical" evidence="8">
    <location>
        <begin position="210"/>
        <end position="229"/>
    </location>
</feature>
<accession>A0A840I0D4</accession>
<evidence type="ECO:0000256" key="3">
    <source>
        <dbReference type="ARBA" id="ARBA00022475"/>
    </source>
</evidence>
<dbReference type="Pfam" id="PF00361">
    <property type="entry name" value="Proton_antipo_M"/>
    <property type="match status" value="1"/>
</dbReference>
<keyword evidence="4 7" id="KW-0812">Transmembrane</keyword>
<feature type="transmembrane region" description="Helical" evidence="8">
    <location>
        <begin position="137"/>
        <end position="155"/>
    </location>
</feature>
<dbReference type="GO" id="GO:0005886">
    <property type="term" value="C:plasma membrane"/>
    <property type="evidence" value="ECO:0007669"/>
    <property type="project" value="UniProtKB-SubCell"/>
</dbReference>
<feature type="transmembrane region" description="Helical" evidence="8">
    <location>
        <begin position="411"/>
        <end position="435"/>
    </location>
</feature>
<feature type="transmembrane region" description="Helical" evidence="8">
    <location>
        <begin position="241"/>
        <end position="267"/>
    </location>
</feature>
<organism evidence="10 11">
    <name type="scientific">Parvularcula dongshanensis</name>
    <dbReference type="NCBI Taxonomy" id="1173995"/>
    <lineage>
        <taxon>Bacteria</taxon>
        <taxon>Pseudomonadati</taxon>
        <taxon>Pseudomonadota</taxon>
        <taxon>Alphaproteobacteria</taxon>
        <taxon>Parvularculales</taxon>
        <taxon>Parvularculaceae</taxon>
        <taxon>Parvularcula</taxon>
    </lineage>
</organism>
<dbReference type="InterPro" id="IPR001750">
    <property type="entry name" value="ND/Mrp_TM"/>
</dbReference>
<dbReference type="InterPro" id="IPR050586">
    <property type="entry name" value="CPA3_Na-H_Antiporter_D"/>
</dbReference>
<dbReference type="RefSeq" id="WP_183816423.1">
    <property type="nucleotide sequence ID" value="NZ_JACHOB010000001.1"/>
</dbReference>
<keyword evidence="3" id="KW-1003">Cell membrane</keyword>
<evidence type="ECO:0000256" key="5">
    <source>
        <dbReference type="ARBA" id="ARBA00022989"/>
    </source>
</evidence>
<sequence>MALVDHLPVLPVVVPLISAPACVLLPKGRLPWLFATLVSWATFALAATLLGVVMQEGVITYYLGGWSAPLGIVYRIDLATAIVMALVSGMAAVVFPYARASVLKEVGRDQTPAFYGAFLICLTGLIGVVATGDAFNVFVFLEISSLSTYALVAMGARQDRRALTAAFTYLVLGTIGATFFVIGLGLLYQMTGTLNMLDLHAKLAGQDNKVVRAAFAFIVTGLGLKLAMFPLHRWLPNAYTYAPSAVTAFLASTATKVAVYAMLRFLFTIVGFSAPFTEVALGLFLVLGLAGMFVASLIAVFRDDVKQMLAFSSVAQIGYMLLGISFATEAGVAAALTHVVNHALMKASLFLAVGCVYYAIGSHRLSDYRGIGRTMPFTAACFIIGGLSLIGVPLTAGFVSKFVLIEAALGATLAVPSLLIVLLIVASSLLAVAYIGRVAYEMFLADPPAGAPAVQGRAVPLGMLIPMAVVTALNVYVGVDGEGLVALCTEAAQGLLALSFGGGAF</sequence>
<name>A0A840I0D4_9PROT</name>
<dbReference type="AlphaFoldDB" id="A0A840I0D4"/>
<comment type="similarity">
    <text evidence="2">Belongs to the CPA3 antiporters (TC 2.A.63) subunit D family.</text>
</comment>
<dbReference type="PANTHER" id="PTHR42703:SF1">
    <property type="entry name" value="NA(+)_H(+) ANTIPORTER SUBUNIT D1"/>
    <property type="match status" value="1"/>
</dbReference>
<feature type="transmembrane region" description="Helical" evidence="8">
    <location>
        <begin position="308"/>
        <end position="327"/>
    </location>
</feature>
<dbReference type="PANTHER" id="PTHR42703">
    <property type="entry name" value="NADH DEHYDROGENASE"/>
    <property type="match status" value="1"/>
</dbReference>
<feature type="transmembrane region" description="Helical" evidence="8">
    <location>
        <begin position="72"/>
        <end position="100"/>
    </location>
</feature>
<evidence type="ECO:0000259" key="9">
    <source>
        <dbReference type="Pfam" id="PF00361"/>
    </source>
</evidence>
<comment type="caution">
    <text evidence="10">The sequence shown here is derived from an EMBL/GenBank/DDBJ whole genome shotgun (WGS) entry which is preliminary data.</text>
</comment>
<feature type="transmembrane region" description="Helical" evidence="8">
    <location>
        <begin position="339"/>
        <end position="360"/>
    </location>
</feature>
<protein>
    <submittedName>
        <fullName evidence="10">Multicomponent Na+:H+ antiporter subunit D</fullName>
    </submittedName>
</protein>
<comment type="subcellular location">
    <subcellularLocation>
        <location evidence="1">Cell membrane</location>
        <topology evidence="1">Multi-pass membrane protein</topology>
    </subcellularLocation>
    <subcellularLocation>
        <location evidence="7">Membrane</location>
        <topology evidence="7">Multi-pass membrane protein</topology>
    </subcellularLocation>
</comment>
<evidence type="ECO:0000256" key="4">
    <source>
        <dbReference type="ARBA" id="ARBA00022692"/>
    </source>
</evidence>
<dbReference type="Proteomes" id="UP000563524">
    <property type="component" value="Unassembled WGS sequence"/>
</dbReference>
<keyword evidence="5 8" id="KW-1133">Transmembrane helix</keyword>
<keyword evidence="11" id="KW-1185">Reference proteome</keyword>
<evidence type="ECO:0000256" key="6">
    <source>
        <dbReference type="ARBA" id="ARBA00023136"/>
    </source>
</evidence>
<keyword evidence="6 8" id="KW-0472">Membrane</keyword>
<dbReference type="GO" id="GO:0042773">
    <property type="term" value="P:ATP synthesis coupled electron transport"/>
    <property type="evidence" value="ECO:0007669"/>
    <property type="project" value="InterPro"/>
</dbReference>
<dbReference type="InterPro" id="IPR003918">
    <property type="entry name" value="NADH_UbQ_OxRdtase"/>
</dbReference>
<evidence type="ECO:0000256" key="8">
    <source>
        <dbReference type="SAM" id="Phobius"/>
    </source>
</evidence>
<feature type="transmembrane region" description="Helical" evidence="8">
    <location>
        <begin position="6"/>
        <end position="25"/>
    </location>
</feature>
<feature type="transmembrane region" description="Helical" evidence="8">
    <location>
        <begin position="32"/>
        <end position="52"/>
    </location>
</feature>
<reference evidence="10 11" key="1">
    <citation type="submission" date="2020-08" db="EMBL/GenBank/DDBJ databases">
        <title>Genomic Encyclopedia of Type Strains, Phase IV (KMG-IV): sequencing the most valuable type-strain genomes for metagenomic binning, comparative biology and taxonomic classification.</title>
        <authorList>
            <person name="Goeker M."/>
        </authorList>
    </citation>
    <scope>NUCLEOTIDE SEQUENCE [LARGE SCALE GENOMIC DNA]</scope>
    <source>
        <strain evidence="10 11">DSM 102850</strain>
    </source>
</reference>
<proteinExistence type="inferred from homology"/>
<evidence type="ECO:0000313" key="11">
    <source>
        <dbReference type="Proteomes" id="UP000563524"/>
    </source>
</evidence>
<feature type="domain" description="NADH:quinone oxidoreductase/Mrp antiporter transmembrane" evidence="9">
    <location>
        <begin position="133"/>
        <end position="421"/>
    </location>
</feature>
<feature type="transmembrane region" description="Helical" evidence="8">
    <location>
        <begin position="112"/>
        <end position="131"/>
    </location>
</feature>
<feature type="transmembrane region" description="Helical" evidence="8">
    <location>
        <begin position="380"/>
        <end position="399"/>
    </location>
</feature>
<evidence type="ECO:0000256" key="2">
    <source>
        <dbReference type="ARBA" id="ARBA00005346"/>
    </source>
</evidence>
<dbReference type="PRINTS" id="PR01437">
    <property type="entry name" value="NUOXDRDTASE4"/>
</dbReference>
<feature type="transmembrane region" description="Helical" evidence="8">
    <location>
        <begin position="279"/>
        <end position="301"/>
    </location>
</feature>
<dbReference type="EMBL" id="JACHOB010000001">
    <property type="protein sequence ID" value="MBB4658526.1"/>
    <property type="molecule type" value="Genomic_DNA"/>
</dbReference>
<gene>
    <name evidence="10" type="ORF">GGQ59_001026</name>
</gene>
<evidence type="ECO:0000256" key="7">
    <source>
        <dbReference type="RuleBase" id="RU000320"/>
    </source>
</evidence>
<dbReference type="GO" id="GO:0008137">
    <property type="term" value="F:NADH dehydrogenase (ubiquinone) activity"/>
    <property type="evidence" value="ECO:0007669"/>
    <property type="project" value="InterPro"/>
</dbReference>